<name>A0A5M4B3C1_9BACT</name>
<evidence type="ECO:0000313" key="2">
    <source>
        <dbReference type="EMBL" id="GET34669.1"/>
    </source>
</evidence>
<keyword evidence="3" id="KW-1185">Reference proteome</keyword>
<dbReference type="InterPro" id="IPR042267">
    <property type="entry name" value="VTC_sf"/>
</dbReference>
<organism evidence="2 3">
    <name type="scientific">Prolixibacter bellariivorans</name>
    <dbReference type="NCBI Taxonomy" id="314319"/>
    <lineage>
        <taxon>Bacteria</taxon>
        <taxon>Pseudomonadati</taxon>
        <taxon>Bacteroidota</taxon>
        <taxon>Bacteroidia</taxon>
        <taxon>Marinilabiliales</taxon>
        <taxon>Prolixibacteraceae</taxon>
        <taxon>Prolixibacter</taxon>
    </lineage>
</organism>
<sequence>MSVDLQSLLNHFEPISLDAADKARLMNRVDSKFVVSVDKLEEIMEETWSDYQVLSIEGERNLPYRTRYLDTPDFAMFNAHVNGKLNRYKIRFREYPLTGMRFLESKFKMNRNRTIKKRISRQEHIPEENEVEEQFVMQQTPYNREDLETKLYNRFKRVSLVHRTVNERITIDTDIFFSTDKENWQALGDLAVIELKQEQFSRHVGFTRILRRHGIRPIGFSKYCIGVSMLYPDRKINRMKQKIRLLNKLTRHSS</sequence>
<dbReference type="CDD" id="cd07750">
    <property type="entry name" value="PolyPPase_VTC_like"/>
    <property type="match status" value="1"/>
</dbReference>
<reference evidence="2 3" key="1">
    <citation type="submission" date="2019-10" db="EMBL/GenBank/DDBJ databases">
        <title>Prolixibacter strains distinguished by the presence of nitrate reductase genes were adept at nitrate-dependent anaerobic corrosion of metallic iron and carbon steel.</title>
        <authorList>
            <person name="Iino T."/>
            <person name="Shono N."/>
            <person name="Ito K."/>
            <person name="Nakamura R."/>
            <person name="Sueoka K."/>
            <person name="Harayama S."/>
            <person name="Ohkuma M."/>
        </authorList>
    </citation>
    <scope>NUCLEOTIDE SEQUENCE [LARGE SCALE GENOMIC DNA]</scope>
    <source>
        <strain evidence="2 3">JCM 13498</strain>
    </source>
</reference>
<gene>
    <name evidence="2" type="ORF">PbJCM13498_35320</name>
</gene>
<dbReference type="EMBL" id="BLAX01000001">
    <property type="protein sequence ID" value="GET34669.1"/>
    <property type="molecule type" value="Genomic_DNA"/>
</dbReference>
<dbReference type="InterPro" id="IPR018966">
    <property type="entry name" value="VTC_domain"/>
</dbReference>
<evidence type="ECO:0000259" key="1">
    <source>
        <dbReference type="Pfam" id="PF09359"/>
    </source>
</evidence>
<comment type="caution">
    <text evidence="2">The sequence shown here is derived from an EMBL/GenBank/DDBJ whole genome shotgun (WGS) entry which is preliminary data.</text>
</comment>
<dbReference type="GO" id="GO:0006799">
    <property type="term" value="P:polyphosphate biosynthetic process"/>
    <property type="evidence" value="ECO:0007669"/>
    <property type="project" value="UniProtKB-ARBA"/>
</dbReference>
<dbReference type="Gene3D" id="3.20.100.30">
    <property type="entry name" value="VTC, catalytic tunnel domain"/>
    <property type="match status" value="1"/>
</dbReference>
<dbReference type="Proteomes" id="UP000391834">
    <property type="component" value="Unassembled WGS sequence"/>
</dbReference>
<feature type="domain" description="VTC" evidence="1">
    <location>
        <begin position="27"/>
        <end position="231"/>
    </location>
</feature>
<evidence type="ECO:0000313" key="3">
    <source>
        <dbReference type="Proteomes" id="UP000391834"/>
    </source>
</evidence>
<accession>A0A5M4B3C1</accession>
<dbReference type="RefSeq" id="WP_036985411.1">
    <property type="nucleotide sequence ID" value="NZ_BLAX01000001.1"/>
</dbReference>
<dbReference type="AlphaFoldDB" id="A0A5M4B3C1"/>
<protein>
    <submittedName>
        <fullName evidence="2">VTC domain-containing protein</fullName>
    </submittedName>
</protein>
<dbReference type="OrthoDB" id="148766at2"/>
<dbReference type="Pfam" id="PF09359">
    <property type="entry name" value="VTC"/>
    <property type="match status" value="1"/>
</dbReference>
<proteinExistence type="predicted"/>